<dbReference type="AlphaFoldDB" id="B1X4T8"/>
<sequence>MGSTAIIAYFSLYLDTEPEGQIYIYTAPFRGSFSGVYSKALRIAGLGSNVLISQFLKGGVDQGVERSLSLCGRLEWIRPSITGYVTELPEHNLSTRDYITIEAIRQVWKYSSEQLLKGTINQLVLDELGLAIAWGYLEEGEVISVLQARPGTMDIVVTGPLIPAELMAMADRINQPSGVT</sequence>
<protein>
    <submittedName>
        <fullName evidence="1">Cob(I)alamin adenosyltransferase</fullName>
    </submittedName>
</protein>
<name>B1X4T8_PAUCH</name>
<dbReference type="InterPro" id="IPR003724">
    <property type="entry name" value="CblAdoTrfase_CobA"/>
</dbReference>
<geneLocation type="organellar chromatophore" evidence="1"/>
<keyword evidence="1" id="KW-0808">Transferase</keyword>
<accession>B1X4T8</accession>
<reference evidence="1" key="2">
    <citation type="journal article" date="2008" name="Curr. Biol.">
        <title>Chromatophore genome sequence of Paulinella sheds light on acquisition of photosynthesis by eukaryotes.</title>
        <authorList>
            <person name="Nowack E.C.M."/>
            <person name="Melkonian M."/>
            <person name="Gloeckner G."/>
        </authorList>
    </citation>
    <scope>NUCLEOTIDE SEQUENCE [LARGE SCALE GENOMIC DNA]</scope>
</reference>
<dbReference type="GO" id="GO:0008817">
    <property type="term" value="F:corrinoid adenosyltransferase activity"/>
    <property type="evidence" value="ECO:0007669"/>
    <property type="project" value="InterPro"/>
</dbReference>
<dbReference type="PANTHER" id="PTHR46638:SF1">
    <property type="entry name" value="CORRINOID ADENOSYLTRANSFERASE"/>
    <property type="match status" value="1"/>
</dbReference>
<evidence type="ECO:0000313" key="1">
    <source>
        <dbReference type="EMBL" id="ACB42957.1"/>
    </source>
</evidence>
<dbReference type="PIRSF" id="PIRSF015617">
    <property type="entry name" value="Adensltrnsf_CobA"/>
    <property type="match status" value="1"/>
</dbReference>
<dbReference type="RefSeq" id="YP_002049167.1">
    <property type="nucleotide sequence ID" value="NC_011087.1"/>
</dbReference>
<dbReference type="InterPro" id="IPR027417">
    <property type="entry name" value="P-loop_NTPase"/>
</dbReference>
<dbReference type="PANTHER" id="PTHR46638">
    <property type="entry name" value="CORRINOID ADENOSYLTRANSFERASE"/>
    <property type="match status" value="1"/>
</dbReference>
<keyword evidence="1" id="KW-0934">Plastid</keyword>
<organism evidence="1">
    <name type="scientific">Paulinella chromatophora</name>
    <dbReference type="NCBI Taxonomy" id="39717"/>
    <lineage>
        <taxon>Eukaryota</taxon>
        <taxon>Sar</taxon>
        <taxon>Rhizaria</taxon>
        <taxon>Cercozoa</taxon>
        <taxon>Imbricatea</taxon>
        <taxon>Silicofilosea</taxon>
        <taxon>Euglyphida</taxon>
        <taxon>Paulinellidae</taxon>
        <taxon>Paulinella</taxon>
    </lineage>
</organism>
<dbReference type="Pfam" id="PF02572">
    <property type="entry name" value="CobA_CobO_BtuR"/>
    <property type="match status" value="1"/>
</dbReference>
<dbReference type="GO" id="GO:0005524">
    <property type="term" value="F:ATP binding"/>
    <property type="evidence" value="ECO:0007669"/>
    <property type="project" value="InterPro"/>
</dbReference>
<dbReference type="GeneID" id="6481947"/>
<dbReference type="SUPFAM" id="SSF52540">
    <property type="entry name" value="P-loop containing nucleoside triphosphate hydrolases"/>
    <property type="match status" value="1"/>
</dbReference>
<gene>
    <name evidence="1" type="ordered locus">PCC_0523</name>
</gene>
<proteinExistence type="predicted"/>
<reference evidence="1" key="1">
    <citation type="submission" date="2007-08" db="EMBL/GenBank/DDBJ databases">
        <authorList>
            <person name="Gloeckner G."/>
            <person name="Nowack E."/>
            <person name="Melkonian M."/>
        </authorList>
    </citation>
    <scope>NUCLEOTIDE SEQUENCE</scope>
</reference>
<dbReference type="EMBL" id="CP000815">
    <property type="protein sequence ID" value="ACB42957.1"/>
    <property type="molecule type" value="Genomic_DNA"/>
</dbReference>
<dbReference type="Gene3D" id="3.40.50.300">
    <property type="entry name" value="P-loop containing nucleotide triphosphate hydrolases"/>
    <property type="match status" value="1"/>
</dbReference>